<dbReference type="AlphaFoldDB" id="A0A9D4TCQ4"/>
<dbReference type="PANTHER" id="PTHR33198">
    <property type="entry name" value="ANK_REP_REGION DOMAIN-CONTAINING PROTEIN-RELATED"/>
    <property type="match status" value="1"/>
</dbReference>
<dbReference type="Proteomes" id="UP000821837">
    <property type="component" value="Unassembled WGS sequence"/>
</dbReference>
<proteinExistence type="predicted"/>
<evidence type="ECO:0000313" key="3">
    <source>
        <dbReference type="Proteomes" id="UP000821837"/>
    </source>
</evidence>
<name>A0A9D4TCQ4_RHISA</name>
<accession>A0A9D4TCQ4</accession>
<dbReference type="EMBL" id="JABSTV010000988">
    <property type="protein sequence ID" value="KAH7985331.1"/>
    <property type="molecule type" value="Genomic_DNA"/>
</dbReference>
<keyword evidence="3" id="KW-1185">Reference proteome</keyword>
<evidence type="ECO:0008006" key="4">
    <source>
        <dbReference type="Google" id="ProtNLM"/>
    </source>
</evidence>
<evidence type="ECO:0000256" key="1">
    <source>
        <dbReference type="SAM" id="MobiDB-lite"/>
    </source>
</evidence>
<feature type="region of interest" description="Disordered" evidence="1">
    <location>
        <begin position="207"/>
        <end position="272"/>
    </location>
</feature>
<dbReference type="VEuPathDB" id="VectorBase:RSAN_041049"/>
<evidence type="ECO:0000313" key="2">
    <source>
        <dbReference type="EMBL" id="KAH7985331.1"/>
    </source>
</evidence>
<organism evidence="2 3">
    <name type="scientific">Rhipicephalus sanguineus</name>
    <name type="common">Brown dog tick</name>
    <name type="synonym">Ixodes sanguineus</name>
    <dbReference type="NCBI Taxonomy" id="34632"/>
    <lineage>
        <taxon>Eukaryota</taxon>
        <taxon>Metazoa</taxon>
        <taxon>Ecdysozoa</taxon>
        <taxon>Arthropoda</taxon>
        <taxon>Chelicerata</taxon>
        <taxon>Arachnida</taxon>
        <taxon>Acari</taxon>
        <taxon>Parasitiformes</taxon>
        <taxon>Ixodida</taxon>
        <taxon>Ixodoidea</taxon>
        <taxon>Ixodidae</taxon>
        <taxon>Rhipicephalinae</taxon>
        <taxon>Rhipicephalus</taxon>
        <taxon>Rhipicephalus</taxon>
    </lineage>
</organism>
<comment type="caution">
    <text evidence="2">The sequence shown here is derived from an EMBL/GenBank/DDBJ whole genome shotgun (WGS) entry which is preliminary data.</text>
</comment>
<feature type="compositionally biased region" description="Polar residues" evidence="1">
    <location>
        <begin position="236"/>
        <end position="246"/>
    </location>
</feature>
<reference evidence="2" key="1">
    <citation type="journal article" date="2020" name="Cell">
        <title>Large-Scale Comparative Analyses of Tick Genomes Elucidate Their Genetic Diversity and Vector Capacities.</title>
        <authorList>
            <consortium name="Tick Genome and Microbiome Consortium (TIGMIC)"/>
            <person name="Jia N."/>
            <person name="Wang J."/>
            <person name="Shi W."/>
            <person name="Du L."/>
            <person name="Sun Y."/>
            <person name="Zhan W."/>
            <person name="Jiang J.F."/>
            <person name="Wang Q."/>
            <person name="Zhang B."/>
            <person name="Ji P."/>
            <person name="Bell-Sakyi L."/>
            <person name="Cui X.M."/>
            <person name="Yuan T.T."/>
            <person name="Jiang B.G."/>
            <person name="Yang W.F."/>
            <person name="Lam T.T."/>
            <person name="Chang Q.C."/>
            <person name="Ding S.J."/>
            <person name="Wang X.J."/>
            <person name="Zhu J.G."/>
            <person name="Ruan X.D."/>
            <person name="Zhao L."/>
            <person name="Wei J.T."/>
            <person name="Ye R.Z."/>
            <person name="Que T.C."/>
            <person name="Du C.H."/>
            <person name="Zhou Y.H."/>
            <person name="Cheng J.X."/>
            <person name="Dai P.F."/>
            <person name="Guo W.B."/>
            <person name="Han X.H."/>
            <person name="Huang E.J."/>
            <person name="Li L.F."/>
            <person name="Wei W."/>
            <person name="Gao Y.C."/>
            <person name="Liu J.Z."/>
            <person name="Shao H.Z."/>
            <person name="Wang X."/>
            <person name="Wang C.C."/>
            <person name="Yang T.C."/>
            <person name="Huo Q.B."/>
            <person name="Li W."/>
            <person name="Chen H.Y."/>
            <person name="Chen S.E."/>
            <person name="Zhou L.G."/>
            <person name="Ni X.B."/>
            <person name="Tian J.H."/>
            <person name="Sheng Y."/>
            <person name="Liu T."/>
            <person name="Pan Y.S."/>
            <person name="Xia L.Y."/>
            <person name="Li J."/>
            <person name="Zhao F."/>
            <person name="Cao W.C."/>
        </authorList>
    </citation>
    <scope>NUCLEOTIDE SEQUENCE</scope>
    <source>
        <strain evidence="2">Rsan-2018</strain>
    </source>
</reference>
<reference evidence="2" key="2">
    <citation type="submission" date="2021-09" db="EMBL/GenBank/DDBJ databases">
        <authorList>
            <person name="Jia N."/>
            <person name="Wang J."/>
            <person name="Shi W."/>
            <person name="Du L."/>
            <person name="Sun Y."/>
            <person name="Zhan W."/>
            <person name="Jiang J."/>
            <person name="Wang Q."/>
            <person name="Zhang B."/>
            <person name="Ji P."/>
            <person name="Sakyi L.B."/>
            <person name="Cui X."/>
            <person name="Yuan T."/>
            <person name="Jiang B."/>
            <person name="Yang W."/>
            <person name="Lam T.T.-Y."/>
            <person name="Chang Q."/>
            <person name="Ding S."/>
            <person name="Wang X."/>
            <person name="Zhu J."/>
            <person name="Ruan X."/>
            <person name="Zhao L."/>
            <person name="Wei J."/>
            <person name="Que T."/>
            <person name="Du C."/>
            <person name="Cheng J."/>
            <person name="Dai P."/>
            <person name="Han X."/>
            <person name="Huang E."/>
            <person name="Gao Y."/>
            <person name="Liu J."/>
            <person name="Shao H."/>
            <person name="Ye R."/>
            <person name="Li L."/>
            <person name="Wei W."/>
            <person name="Wang X."/>
            <person name="Wang C."/>
            <person name="Huo Q."/>
            <person name="Li W."/>
            <person name="Guo W."/>
            <person name="Chen H."/>
            <person name="Chen S."/>
            <person name="Zhou L."/>
            <person name="Zhou L."/>
            <person name="Ni X."/>
            <person name="Tian J."/>
            <person name="Zhou Y."/>
            <person name="Sheng Y."/>
            <person name="Liu T."/>
            <person name="Pan Y."/>
            <person name="Xia L."/>
            <person name="Li J."/>
            <person name="Zhao F."/>
            <person name="Cao W."/>
        </authorList>
    </citation>
    <scope>NUCLEOTIDE SEQUENCE</scope>
    <source>
        <strain evidence="2">Rsan-2018</strain>
        <tissue evidence="2">Larvae</tissue>
    </source>
</reference>
<protein>
    <recommendedName>
        <fullName evidence="4">Tick transposon</fullName>
    </recommendedName>
</protein>
<sequence length="295" mass="32878">MSVPGLAPPPFFLATPGRPPLRWEQWEQMFNVYLVASGAAEFTPARRKAILLHCLGPEGQRIYQTLPAGSTAAAPPVPSAAALAVKDGDKSAAATSDKYDTALVALRHHFSTSCNVVVERHRFHRRRQHSGESVHDFVAALRELASHCSFVSQDDALRDQIVAGIASNRVRERLLLEGPSLSFEGSVRIALQFEQAAEELKEFSPSVDKVSMQRRRKKPLHSSQKSNSEPAAHFQQKLTKSASGSRAPQGHRPPERNREHSRRSASPHCFRCGSRDHFASDMQYASRWRIRYGRL</sequence>
<gene>
    <name evidence="2" type="ORF">HPB52_025704</name>
</gene>
<dbReference type="PANTHER" id="PTHR33198:SF20">
    <property type="entry name" value="RETROTRANSPOSON GAG DOMAIN-CONTAINING PROTEIN"/>
    <property type="match status" value="1"/>
</dbReference>
<dbReference type="OrthoDB" id="10057083at2759"/>